<dbReference type="Proteomes" id="UP000030762">
    <property type="component" value="Unassembled WGS sequence"/>
</dbReference>
<dbReference type="InParanoid" id="T0RHA7"/>
<comment type="subcellular location">
    <subcellularLocation>
        <location evidence="1">Cytoplasm</location>
    </subcellularLocation>
</comment>
<proteinExistence type="predicted"/>
<dbReference type="GO" id="GO:0033235">
    <property type="term" value="P:positive regulation of protein sumoylation"/>
    <property type="evidence" value="ECO:0007669"/>
    <property type="project" value="InterPro"/>
</dbReference>
<dbReference type="GO" id="GO:0005737">
    <property type="term" value="C:cytoplasm"/>
    <property type="evidence" value="ECO:0007669"/>
    <property type="project" value="UniProtKB-SubCell"/>
</dbReference>
<evidence type="ECO:0000256" key="2">
    <source>
        <dbReference type="ARBA" id="ARBA00022490"/>
    </source>
</evidence>
<dbReference type="AlphaFoldDB" id="T0RHA7"/>
<keyword evidence="2" id="KW-0963">Cytoplasm</keyword>
<dbReference type="InterPro" id="IPR038840">
    <property type="entry name" value="RWDD3"/>
</dbReference>
<feature type="compositionally biased region" description="Basic residues" evidence="3">
    <location>
        <begin position="325"/>
        <end position="337"/>
    </location>
</feature>
<dbReference type="GO" id="GO:1902073">
    <property type="term" value="P:positive regulation of hypoxia-inducible factor-1alpha signaling pathway"/>
    <property type="evidence" value="ECO:0007669"/>
    <property type="project" value="InterPro"/>
</dbReference>
<feature type="compositionally biased region" description="Basic and acidic residues" evidence="3">
    <location>
        <begin position="153"/>
        <end position="186"/>
    </location>
</feature>
<gene>
    <name evidence="4" type="ORF">SDRG_10496</name>
</gene>
<keyword evidence="5" id="KW-1185">Reference proteome</keyword>
<evidence type="ECO:0000313" key="5">
    <source>
        <dbReference type="Proteomes" id="UP000030762"/>
    </source>
</evidence>
<dbReference type="eggNOG" id="ENOG502S4DN">
    <property type="taxonomic scope" value="Eukaryota"/>
</dbReference>
<feature type="compositionally biased region" description="Low complexity" evidence="3">
    <location>
        <begin position="245"/>
        <end position="281"/>
    </location>
</feature>
<feature type="compositionally biased region" description="Basic and acidic residues" evidence="3">
    <location>
        <begin position="219"/>
        <end position="228"/>
    </location>
</feature>
<organism evidence="4 5">
    <name type="scientific">Saprolegnia diclina (strain VS20)</name>
    <dbReference type="NCBI Taxonomy" id="1156394"/>
    <lineage>
        <taxon>Eukaryota</taxon>
        <taxon>Sar</taxon>
        <taxon>Stramenopiles</taxon>
        <taxon>Oomycota</taxon>
        <taxon>Saprolegniomycetes</taxon>
        <taxon>Saprolegniales</taxon>
        <taxon>Saprolegniaceae</taxon>
        <taxon>Saprolegnia</taxon>
    </lineage>
</organism>
<dbReference type="EMBL" id="JH767167">
    <property type="protein sequence ID" value="EQC31703.1"/>
    <property type="molecule type" value="Genomic_DNA"/>
</dbReference>
<evidence type="ECO:0000256" key="3">
    <source>
        <dbReference type="SAM" id="MobiDB-lite"/>
    </source>
</evidence>
<dbReference type="PANTHER" id="PTHR15628">
    <property type="entry name" value="RWD DOMAIN-CONTAINING PROTEIN 3"/>
    <property type="match status" value="1"/>
</dbReference>
<dbReference type="PANTHER" id="PTHR15628:SF1">
    <property type="entry name" value="RWD DOMAIN-CONTAINING PROTEIN 3"/>
    <property type="match status" value="1"/>
</dbReference>
<dbReference type="GeneID" id="19951223"/>
<reference evidence="4 5" key="1">
    <citation type="submission" date="2012-04" db="EMBL/GenBank/DDBJ databases">
        <title>The Genome Sequence of Saprolegnia declina VS20.</title>
        <authorList>
            <consortium name="The Broad Institute Genome Sequencing Platform"/>
            <person name="Russ C."/>
            <person name="Nusbaum C."/>
            <person name="Tyler B."/>
            <person name="van West P."/>
            <person name="Dieguez-Uribeondo J."/>
            <person name="de Bruijn I."/>
            <person name="Tripathy S."/>
            <person name="Jiang R."/>
            <person name="Young S.K."/>
            <person name="Zeng Q."/>
            <person name="Gargeya S."/>
            <person name="Fitzgerald M."/>
            <person name="Haas B."/>
            <person name="Abouelleil A."/>
            <person name="Alvarado L."/>
            <person name="Arachchi H.M."/>
            <person name="Berlin A."/>
            <person name="Chapman S.B."/>
            <person name="Goldberg J."/>
            <person name="Griggs A."/>
            <person name="Gujja S."/>
            <person name="Hansen M."/>
            <person name="Howarth C."/>
            <person name="Imamovic A."/>
            <person name="Larimer J."/>
            <person name="McCowen C."/>
            <person name="Montmayeur A."/>
            <person name="Murphy C."/>
            <person name="Neiman D."/>
            <person name="Pearson M."/>
            <person name="Priest M."/>
            <person name="Roberts A."/>
            <person name="Saif S."/>
            <person name="Shea T."/>
            <person name="Sisk P."/>
            <person name="Sykes S."/>
            <person name="Wortman J."/>
            <person name="Nusbaum C."/>
            <person name="Birren B."/>
        </authorList>
    </citation>
    <scope>NUCLEOTIDE SEQUENCE [LARGE SCALE GENOMIC DNA]</scope>
    <source>
        <strain evidence="4 5">VS20</strain>
    </source>
</reference>
<evidence type="ECO:0000256" key="1">
    <source>
        <dbReference type="ARBA" id="ARBA00004496"/>
    </source>
</evidence>
<dbReference type="RefSeq" id="XP_008614710.1">
    <property type="nucleotide sequence ID" value="XM_008616488.1"/>
</dbReference>
<evidence type="ECO:0000313" key="4">
    <source>
        <dbReference type="EMBL" id="EQC31703.1"/>
    </source>
</evidence>
<accession>T0RHA7</accession>
<sequence length="337" mass="36740">MAAEGLEVLALRLDQVKARAKYVASLKTWCKELSVHGRLLTRGSLHLVLLEGSASGLDALIARYASEPIDENAAGEMVKDSMFDVLGRQPRTGDATFQGFVDLQVLNDAMMDKLFVQDWGADAAWIAEARTTDRSKRFIARRDAAKLKRKQERQKLAQERDAKKAAKREAKKLEEGGADASDHDNDGTAEATVQVEASETPVVPSPALTSTKDAMQPEVEPKKTEPSHPSKAAQPTKAKHEQPPKAKQSQQPKAKQSQQPKAKQTQQPKAKQAQPNQSQSKKGQKKPFQKKGPPQKPGPSKKRSLDPWAAPEAASHGAPSFSMGAKKKARANPKSKP</sequence>
<dbReference type="VEuPathDB" id="FungiDB:SDRG_10496"/>
<protein>
    <submittedName>
        <fullName evidence="4">Uncharacterized protein</fullName>
    </submittedName>
</protein>
<feature type="region of interest" description="Disordered" evidence="3">
    <location>
        <begin position="150"/>
        <end position="337"/>
    </location>
</feature>
<dbReference type="OrthoDB" id="167315at2759"/>
<name>T0RHA7_SAPDV</name>